<evidence type="ECO:0000313" key="3">
    <source>
        <dbReference type="Proteomes" id="UP000467841"/>
    </source>
</evidence>
<dbReference type="OrthoDB" id="1087504at2759"/>
<feature type="transmembrane region" description="Helical" evidence="1">
    <location>
        <begin position="6"/>
        <end position="31"/>
    </location>
</feature>
<proteinExistence type="predicted"/>
<evidence type="ECO:0000313" key="2">
    <source>
        <dbReference type="EMBL" id="CAA7056674.1"/>
    </source>
</evidence>
<accession>A0A6D2KWX5</accession>
<keyword evidence="3" id="KW-1185">Reference proteome</keyword>
<dbReference type="EMBL" id="CACVBM020001651">
    <property type="protein sequence ID" value="CAA7056674.1"/>
    <property type="molecule type" value="Genomic_DNA"/>
</dbReference>
<comment type="caution">
    <text evidence="2">The sequence shown here is derived from an EMBL/GenBank/DDBJ whole genome shotgun (WGS) entry which is preliminary data.</text>
</comment>
<sequence>MDAYTYVVVILCIALFAINLVFSCFTCCSILHSFFMTETNQDLSDLKKNLIVPEEAKPDEKVMIITILSDQEFSDSIDDDDCCQDCSHDDICAC</sequence>
<organism evidence="2 3">
    <name type="scientific">Microthlaspi erraticum</name>
    <dbReference type="NCBI Taxonomy" id="1685480"/>
    <lineage>
        <taxon>Eukaryota</taxon>
        <taxon>Viridiplantae</taxon>
        <taxon>Streptophyta</taxon>
        <taxon>Embryophyta</taxon>
        <taxon>Tracheophyta</taxon>
        <taxon>Spermatophyta</taxon>
        <taxon>Magnoliopsida</taxon>
        <taxon>eudicotyledons</taxon>
        <taxon>Gunneridae</taxon>
        <taxon>Pentapetalae</taxon>
        <taxon>rosids</taxon>
        <taxon>malvids</taxon>
        <taxon>Brassicales</taxon>
        <taxon>Brassicaceae</taxon>
        <taxon>Coluteocarpeae</taxon>
        <taxon>Microthlaspi</taxon>
    </lineage>
</organism>
<evidence type="ECO:0000256" key="1">
    <source>
        <dbReference type="SAM" id="Phobius"/>
    </source>
</evidence>
<protein>
    <submittedName>
        <fullName evidence="2">Uncharacterized protein</fullName>
    </submittedName>
</protein>
<keyword evidence="1" id="KW-1133">Transmembrane helix</keyword>
<name>A0A6D2KWX5_9BRAS</name>
<keyword evidence="1" id="KW-0472">Membrane</keyword>
<keyword evidence="1" id="KW-0812">Transmembrane</keyword>
<dbReference type="AlphaFoldDB" id="A0A6D2KWX5"/>
<dbReference type="Proteomes" id="UP000467841">
    <property type="component" value="Unassembled WGS sequence"/>
</dbReference>
<gene>
    <name evidence="2" type="ORF">MERR_LOCUS43910</name>
</gene>
<reference evidence="2" key="1">
    <citation type="submission" date="2020-01" db="EMBL/GenBank/DDBJ databases">
        <authorList>
            <person name="Mishra B."/>
        </authorList>
    </citation>
    <scope>NUCLEOTIDE SEQUENCE [LARGE SCALE GENOMIC DNA]</scope>
</reference>